<accession>A0ABX1DD22</accession>
<name>A0ABX1DD22_9FLAO</name>
<gene>
    <name evidence="2" type="ORF">HC176_12180</name>
</gene>
<dbReference type="RefSeq" id="WP_167918669.1">
    <property type="nucleotide sequence ID" value="NZ_JAAVJS010000017.1"/>
</dbReference>
<protein>
    <submittedName>
        <fullName evidence="2">Uncharacterized protein</fullName>
    </submittedName>
</protein>
<keyword evidence="1" id="KW-1133">Transmembrane helix</keyword>
<dbReference type="EMBL" id="JAAVJS010000017">
    <property type="protein sequence ID" value="NJX16245.1"/>
    <property type="molecule type" value="Genomic_DNA"/>
</dbReference>
<dbReference type="Proteomes" id="UP000760545">
    <property type="component" value="Unassembled WGS sequence"/>
</dbReference>
<keyword evidence="1" id="KW-0472">Membrane</keyword>
<keyword evidence="1" id="KW-0812">Transmembrane</keyword>
<sequence>MKDNKLHNIKSTGFKAPDNYFDTLEDRLFTEAKLKANVSGPGFVMPEDYLDGLENTILNKVPKAKEPKVISIFSKRTLVYVSSIAAAILLLFNLSILETKPASFDTLDMETVENFVLEEDVVDSDELASLITEEDLTESGFIDTNFDENQIETFLLEHLDVEDLLVD</sequence>
<proteinExistence type="predicted"/>
<reference evidence="2 3" key="1">
    <citation type="submission" date="2020-03" db="EMBL/GenBank/DDBJ databases">
        <title>Tamlana sp. nov, isolated from XXX.</title>
        <authorList>
            <person name="Cao W.R."/>
        </authorList>
    </citation>
    <scope>NUCLEOTIDE SEQUENCE [LARGE SCALE GENOMIC DNA]</scope>
    <source>
        <strain evidence="2 3">HST1-43</strain>
    </source>
</reference>
<evidence type="ECO:0000256" key="1">
    <source>
        <dbReference type="SAM" id="Phobius"/>
    </source>
</evidence>
<evidence type="ECO:0000313" key="3">
    <source>
        <dbReference type="Proteomes" id="UP000760545"/>
    </source>
</evidence>
<comment type="caution">
    <text evidence="2">The sequence shown here is derived from an EMBL/GenBank/DDBJ whole genome shotgun (WGS) entry which is preliminary data.</text>
</comment>
<feature type="transmembrane region" description="Helical" evidence="1">
    <location>
        <begin position="78"/>
        <end position="97"/>
    </location>
</feature>
<keyword evidence="3" id="KW-1185">Reference proteome</keyword>
<organism evidence="2 3">
    <name type="scientific">Tamlana crocina</name>
    <dbReference type="NCBI Taxonomy" id="393006"/>
    <lineage>
        <taxon>Bacteria</taxon>
        <taxon>Pseudomonadati</taxon>
        <taxon>Bacteroidota</taxon>
        <taxon>Flavobacteriia</taxon>
        <taxon>Flavobacteriales</taxon>
        <taxon>Flavobacteriaceae</taxon>
        <taxon>Tamlana</taxon>
    </lineage>
</organism>
<evidence type="ECO:0000313" key="2">
    <source>
        <dbReference type="EMBL" id="NJX16245.1"/>
    </source>
</evidence>